<dbReference type="PANTHER" id="PTHR10755">
    <property type="entry name" value="COPROPORPHYRINOGEN III OXIDASE, MITOCHONDRIAL"/>
    <property type="match status" value="1"/>
</dbReference>
<keyword evidence="5" id="KW-0560">Oxidoreductase</keyword>
<evidence type="ECO:0000256" key="5">
    <source>
        <dbReference type="ARBA" id="ARBA00023002"/>
    </source>
</evidence>
<feature type="non-terminal residue" evidence="8">
    <location>
        <position position="1"/>
    </location>
</feature>
<reference evidence="8 9" key="1">
    <citation type="submission" date="2019-02" db="EMBL/GenBank/DDBJ databases">
        <title>Prokaryotic population dynamics and viral predation in marine succession experiment using metagenomics: the confinement effect.</title>
        <authorList>
            <person name="Haro-Moreno J.M."/>
            <person name="Rodriguez-Valera F."/>
            <person name="Lopez-Perez M."/>
        </authorList>
    </citation>
    <scope>NUCLEOTIDE SEQUENCE [LARGE SCALE GENOMIC DNA]</scope>
    <source>
        <strain evidence="8">MED-G160</strain>
    </source>
</reference>
<dbReference type="Pfam" id="PF01218">
    <property type="entry name" value="Coprogen_oxidas"/>
    <property type="match status" value="1"/>
</dbReference>
<dbReference type="InterPro" id="IPR001260">
    <property type="entry name" value="Coprogen_oxidase_aer"/>
</dbReference>
<comment type="similarity">
    <text evidence="2">Belongs to the aerobic coproporphyrinogen-III oxidase family.</text>
</comment>
<evidence type="ECO:0000256" key="7">
    <source>
        <dbReference type="ARBA" id="ARBA00023244"/>
    </source>
</evidence>
<evidence type="ECO:0000313" key="9">
    <source>
        <dbReference type="Proteomes" id="UP000318710"/>
    </source>
</evidence>
<protein>
    <recommendedName>
        <fullName evidence="4">coproporphyrinogen oxidase</fullName>
        <ecNumber evidence="4">1.3.3.3</ecNumber>
    </recommendedName>
</protein>
<evidence type="ECO:0000256" key="1">
    <source>
        <dbReference type="ARBA" id="ARBA00005168"/>
    </source>
</evidence>
<proteinExistence type="inferred from homology"/>
<dbReference type="PANTHER" id="PTHR10755:SF0">
    <property type="entry name" value="OXYGEN-DEPENDENT COPROPORPHYRINOGEN-III OXIDASE, MITOCHONDRIAL"/>
    <property type="match status" value="1"/>
</dbReference>
<dbReference type="InterPro" id="IPR036406">
    <property type="entry name" value="Coprogen_oxidase_aer_sf"/>
</dbReference>
<comment type="pathway">
    <text evidence="1">Porphyrin-containing compound metabolism; protoporphyrin-IX biosynthesis; protoporphyrinogen-IX from coproporphyrinogen-III (O2 route): step 1/1.</text>
</comment>
<dbReference type="Gene3D" id="3.40.1500.10">
    <property type="entry name" value="Coproporphyrinogen III oxidase, aerobic"/>
    <property type="match status" value="1"/>
</dbReference>
<dbReference type="GO" id="GO:0004109">
    <property type="term" value="F:coproporphyrinogen oxidase activity"/>
    <property type="evidence" value="ECO:0007669"/>
    <property type="project" value="UniProtKB-EC"/>
</dbReference>
<evidence type="ECO:0000256" key="4">
    <source>
        <dbReference type="ARBA" id="ARBA00012869"/>
    </source>
</evidence>
<organism evidence="8 9">
    <name type="scientific">SAR86 cluster bacterium</name>
    <dbReference type="NCBI Taxonomy" id="2030880"/>
    <lineage>
        <taxon>Bacteria</taxon>
        <taxon>Pseudomonadati</taxon>
        <taxon>Pseudomonadota</taxon>
        <taxon>Gammaproteobacteria</taxon>
        <taxon>SAR86 cluster</taxon>
    </lineage>
</organism>
<dbReference type="PRINTS" id="PR00073">
    <property type="entry name" value="COPRGNOXDASE"/>
</dbReference>
<accession>A0A520N3S4</accession>
<dbReference type="EMBL" id="SHBF01000005">
    <property type="protein sequence ID" value="RZO28147.1"/>
    <property type="molecule type" value="Genomic_DNA"/>
</dbReference>
<comment type="caution">
    <text evidence="8">The sequence shown here is derived from an EMBL/GenBank/DDBJ whole genome shotgun (WGS) entry which is preliminary data.</text>
</comment>
<comment type="subunit">
    <text evidence="3">Homodimer.</text>
</comment>
<gene>
    <name evidence="8" type="ORF">EVA93_01640</name>
</gene>
<name>A0A520N3S4_9GAMM</name>
<dbReference type="Proteomes" id="UP000318710">
    <property type="component" value="Unassembled WGS sequence"/>
</dbReference>
<dbReference type="SUPFAM" id="SSF102886">
    <property type="entry name" value="Coproporphyrinogen III oxidase"/>
    <property type="match status" value="1"/>
</dbReference>
<dbReference type="EC" id="1.3.3.3" evidence="4"/>
<dbReference type="GO" id="GO:0005737">
    <property type="term" value="C:cytoplasm"/>
    <property type="evidence" value="ECO:0007669"/>
    <property type="project" value="TreeGrafter"/>
</dbReference>
<evidence type="ECO:0000256" key="6">
    <source>
        <dbReference type="ARBA" id="ARBA00023133"/>
    </source>
</evidence>
<dbReference type="GO" id="GO:0006782">
    <property type="term" value="P:protoporphyrinogen IX biosynthetic process"/>
    <property type="evidence" value="ECO:0007669"/>
    <property type="project" value="TreeGrafter"/>
</dbReference>
<evidence type="ECO:0000313" key="8">
    <source>
        <dbReference type="EMBL" id="RZO28147.1"/>
    </source>
</evidence>
<evidence type="ECO:0000256" key="2">
    <source>
        <dbReference type="ARBA" id="ARBA00010644"/>
    </source>
</evidence>
<sequence>QAMGVSVISHPKNPYAPTSHMNVRLFGILDKNKNIKDWWIGGGYDLTPYISFSEDNIRWHNSAKETLDKYNKNFYKSFSENCNKYFYIPHRKERRGIGGIFFDNLSSLSLDDSLKMLNSIASTYLNSYLDIVSKRKKIKYSSDEKDFQLIRRGRYAEFNLIYDRGTSFGLQSNGRIESILASLPTEVKWKYKKNKKYKIMERALLKNLNRDWNE</sequence>
<dbReference type="AlphaFoldDB" id="A0A520N3S4"/>
<evidence type="ECO:0000256" key="3">
    <source>
        <dbReference type="ARBA" id="ARBA00011738"/>
    </source>
</evidence>
<keyword evidence="7" id="KW-0627">Porphyrin biosynthesis</keyword>
<keyword evidence="6" id="KW-0350">Heme biosynthesis</keyword>